<dbReference type="Gene3D" id="1.10.10.10">
    <property type="entry name" value="Winged helix-like DNA-binding domain superfamily/Winged helix DNA-binding domain"/>
    <property type="match status" value="1"/>
</dbReference>
<dbReference type="Proteomes" id="UP000198228">
    <property type="component" value="Chromosome I"/>
</dbReference>
<name>A0A1C4XTC4_9ACTN</name>
<dbReference type="GO" id="GO:0006950">
    <property type="term" value="P:response to stress"/>
    <property type="evidence" value="ECO:0007669"/>
    <property type="project" value="TreeGrafter"/>
</dbReference>
<evidence type="ECO:0000259" key="1">
    <source>
        <dbReference type="PROSITE" id="PS50995"/>
    </source>
</evidence>
<dbReference type="Pfam" id="PF12802">
    <property type="entry name" value="MarR_2"/>
    <property type="match status" value="1"/>
</dbReference>
<dbReference type="InterPro" id="IPR036390">
    <property type="entry name" value="WH_DNA-bd_sf"/>
</dbReference>
<dbReference type="PROSITE" id="PS50995">
    <property type="entry name" value="HTH_MARR_2"/>
    <property type="match status" value="1"/>
</dbReference>
<dbReference type="RefSeq" id="WP_088961524.1">
    <property type="nucleotide sequence ID" value="NZ_LT607410.1"/>
</dbReference>
<dbReference type="SMART" id="SM00347">
    <property type="entry name" value="HTH_MARR"/>
    <property type="match status" value="1"/>
</dbReference>
<dbReference type="InterPro" id="IPR039422">
    <property type="entry name" value="MarR/SlyA-like"/>
</dbReference>
<dbReference type="SUPFAM" id="SSF46785">
    <property type="entry name" value="Winged helix' DNA-binding domain"/>
    <property type="match status" value="1"/>
</dbReference>
<feature type="domain" description="HTH marR-type" evidence="1">
    <location>
        <begin position="19"/>
        <end position="155"/>
    </location>
</feature>
<dbReference type="InterPro" id="IPR000835">
    <property type="entry name" value="HTH_MarR-typ"/>
</dbReference>
<accession>A0A1C4XTC4</accession>
<dbReference type="AlphaFoldDB" id="A0A1C4XTC4"/>
<organism evidence="2 3">
    <name type="scientific">Micromonospora purpureochromogenes</name>
    <dbReference type="NCBI Taxonomy" id="47872"/>
    <lineage>
        <taxon>Bacteria</taxon>
        <taxon>Bacillati</taxon>
        <taxon>Actinomycetota</taxon>
        <taxon>Actinomycetes</taxon>
        <taxon>Micromonosporales</taxon>
        <taxon>Micromonosporaceae</taxon>
        <taxon>Micromonospora</taxon>
    </lineage>
</organism>
<evidence type="ECO:0000313" key="2">
    <source>
        <dbReference type="EMBL" id="SCF11720.1"/>
    </source>
</evidence>
<proteinExistence type="predicted"/>
<dbReference type="GO" id="GO:0003700">
    <property type="term" value="F:DNA-binding transcription factor activity"/>
    <property type="evidence" value="ECO:0007669"/>
    <property type="project" value="InterPro"/>
</dbReference>
<reference evidence="2 3" key="1">
    <citation type="submission" date="2016-06" db="EMBL/GenBank/DDBJ databases">
        <authorList>
            <person name="Kjaerup R.B."/>
            <person name="Dalgaard T.S."/>
            <person name="Juul-Madsen H.R."/>
        </authorList>
    </citation>
    <scope>NUCLEOTIDE SEQUENCE [LARGE SCALE GENOMIC DNA]</scope>
    <source>
        <strain evidence="2 3">DSM 43821</strain>
    </source>
</reference>
<dbReference type="InterPro" id="IPR036388">
    <property type="entry name" value="WH-like_DNA-bd_sf"/>
</dbReference>
<protein>
    <submittedName>
        <fullName evidence="2">Transcriptional regulator, MarR family</fullName>
    </submittedName>
</protein>
<evidence type="ECO:0000313" key="3">
    <source>
        <dbReference type="Proteomes" id="UP000198228"/>
    </source>
</evidence>
<dbReference type="PANTHER" id="PTHR33164:SF99">
    <property type="entry name" value="MARR FAMILY REGULATORY PROTEIN"/>
    <property type="match status" value="1"/>
</dbReference>
<dbReference type="EMBL" id="LT607410">
    <property type="protein sequence ID" value="SCF11720.1"/>
    <property type="molecule type" value="Genomic_DNA"/>
</dbReference>
<gene>
    <name evidence="2" type="ORF">GA0074696_2829</name>
</gene>
<sequence>MTKATPDRRAGRQLPSAAELRAWRAYIETAEALRSQLASRLQVESSLSPGDYAVLLALSEAQERQLRSSELAAQIGWERSRLSHHLGRMERRGLIRRQECATDRGGAEVLLTPAGADAFRRSTVPHLRAIRELFVDALTPDQLAAAGEIAAALRAHLDTHQTPQAPRNDR</sequence>
<dbReference type="PANTHER" id="PTHR33164">
    <property type="entry name" value="TRANSCRIPTIONAL REGULATOR, MARR FAMILY"/>
    <property type="match status" value="1"/>
</dbReference>